<keyword evidence="1" id="KW-1133">Transmembrane helix</keyword>
<evidence type="ECO:0000256" key="1">
    <source>
        <dbReference type="SAM" id="Phobius"/>
    </source>
</evidence>
<reference evidence="2 3" key="1">
    <citation type="submission" date="2024-02" db="EMBL/GenBank/DDBJ databases">
        <title>Chromosome-scale genome assembly of the rough periwinkle Littorina saxatilis.</title>
        <authorList>
            <person name="De Jode A."/>
            <person name="Faria R."/>
            <person name="Formenti G."/>
            <person name="Sims Y."/>
            <person name="Smith T.P."/>
            <person name="Tracey A."/>
            <person name="Wood J.M.D."/>
            <person name="Zagrodzka Z.B."/>
            <person name="Johannesson K."/>
            <person name="Butlin R.K."/>
            <person name="Leder E.H."/>
        </authorList>
    </citation>
    <scope>NUCLEOTIDE SEQUENCE [LARGE SCALE GENOMIC DNA]</scope>
    <source>
        <strain evidence="2">Snail1</strain>
        <tissue evidence="2">Muscle</tissue>
    </source>
</reference>
<keyword evidence="3" id="KW-1185">Reference proteome</keyword>
<accession>A0AAN9G2F6</accession>
<feature type="transmembrane region" description="Helical" evidence="1">
    <location>
        <begin position="30"/>
        <end position="49"/>
    </location>
</feature>
<dbReference type="Proteomes" id="UP001374579">
    <property type="component" value="Unassembled WGS sequence"/>
</dbReference>
<dbReference type="AlphaFoldDB" id="A0AAN9G2F6"/>
<comment type="caution">
    <text evidence="2">The sequence shown here is derived from an EMBL/GenBank/DDBJ whole genome shotgun (WGS) entry which is preliminary data.</text>
</comment>
<evidence type="ECO:0000313" key="2">
    <source>
        <dbReference type="EMBL" id="KAK7092881.1"/>
    </source>
</evidence>
<protein>
    <submittedName>
        <fullName evidence="2">Uncharacterized protein</fullName>
    </submittedName>
</protein>
<feature type="transmembrane region" description="Helical" evidence="1">
    <location>
        <begin position="61"/>
        <end position="79"/>
    </location>
</feature>
<keyword evidence="1" id="KW-0472">Membrane</keyword>
<name>A0AAN9G2F6_9CAEN</name>
<keyword evidence="1" id="KW-0812">Transmembrane</keyword>
<proteinExistence type="predicted"/>
<evidence type="ECO:0000313" key="3">
    <source>
        <dbReference type="Proteomes" id="UP001374579"/>
    </source>
</evidence>
<dbReference type="EMBL" id="JBAMIC010000021">
    <property type="protein sequence ID" value="KAK7092881.1"/>
    <property type="molecule type" value="Genomic_DNA"/>
</dbReference>
<organism evidence="2 3">
    <name type="scientific">Littorina saxatilis</name>
    <dbReference type="NCBI Taxonomy" id="31220"/>
    <lineage>
        <taxon>Eukaryota</taxon>
        <taxon>Metazoa</taxon>
        <taxon>Spiralia</taxon>
        <taxon>Lophotrochozoa</taxon>
        <taxon>Mollusca</taxon>
        <taxon>Gastropoda</taxon>
        <taxon>Caenogastropoda</taxon>
        <taxon>Littorinimorpha</taxon>
        <taxon>Littorinoidea</taxon>
        <taxon>Littorinidae</taxon>
        <taxon>Littorina</taxon>
    </lineage>
</organism>
<sequence>MENKRRSAFIAREGIQASLEFLDKHLQSIAIARIVGGVLAAVGAVYMLLWSVGVYSTAQEIGVQLVTLGSVISAVAMGFRLQSNGRASDLLKECHDLLPSTSGVPSSLGNGFRVFSLIRFVLFGLVLVNLFTAQHETGWTVFLSLAQLALNGKKVVTLIRGFQGKTSSQTSKALRQCLQELDKALYCQTP</sequence>
<gene>
    <name evidence="2" type="ORF">V1264_008560</name>
</gene>